<sequence length="48" mass="5355">MRTWTTPELEVLEITETAQGKVIKASFDAIRTDENGNLWVSFPSGAED</sequence>
<dbReference type="AlphaFoldDB" id="A0A1G9WK75"/>
<accession>A0A1G9WK75</accession>
<dbReference type="NCBIfam" id="NF033524">
    <property type="entry name" value="lasso_PadeA_fam"/>
    <property type="match status" value="1"/>
</dbReference>
<dbReference type="RefSeq" id="WP_143452984.1">
    <property type="nucleotide sequence ID" value="NZ_FNHZ01000003.1"/>
</dbReference>
<organism evidence="1 2">
    <name type="scientific">Lachnospira pectinoschiza</name>
    <dbReference type="NCBI Taxonomy" id="28052"/>
    <lineage>
        <taxon>Bacteria</taxon>
        <taxon>Bacillati</taxon>
        <taxon>Bacillota</taxon>
        <taxon>Clostridia</taxon>
        <taxon>Lachnospirales</taxon>
        <taxon>Lachnospiraceae</taxon>
        <taxon>Lachnospira</taxon>
    </lineage>
</organism>
<proteinExistence type="predicted"/>
<dbReference type="InterPro" id="IPR049825">
    <property type="entry name" value="Lasso_PadeA-like"/>
</dbReference>
<keyword evidence="2" id="KW-1185">Reference proteome</keyword>
<name>A0A1G9WK75_9FIRM</name>
<reference evidence="2" key="1">
    <citation type="submission" date="2016-10" db="EMBL/GenBank/DDBJ databases">
        <authorList>
            <person name="Varghese N."/>
            <person name="Submissions S."/>
        </authorList>
    </citation>
    <scope>NUCLEOTIDE SEQUENCE [LARGE SCALE GENOMIC DNA]</scope>
    <source>
        <strain evidence="2">M83</strain>
    </source>
</reference>
<dbReference type="OrthoDB" id="2059574at2"/>
<gene>
    <name evidence="1" type="ORF">SAMN05216544_1232</name>
</gene>
<dbReference type="Proteomes" id="UP000187651">
    <property type="component" value="Unassembled WGS sequence"/>
</dbReference>
<protein>
    <submittedName>
        <fullName evidence="1">Uncharacterized protein</fullName>
    </submittedName>
</protein>
<evidence type="ECO:0000313" key="2">
    <source>
        <dbReference type="Proteomes" id="UP000187651"/>
    </source>
</evidence>
<evidence type="ECO:0000313" key="1">
    <source>
        <dbReference type="EMBL" id="SDM84571.1"/>
    </source>
</evidence>
<dbReference type="EMBL" id="FNHZ01000003">
    <property type="protein sequence ID" value="SDM84571.1"/>
    <property type="molecule type" value="Genomic_DNA"/>
</dbReference>